<reference evidence="1 2" key="1">
    <citation type="journal article" date="2018" name="Nat. Ecol. Evol.">
        <title>Pezizomycetes genomes reveal the molecular basis of ectomycorrhizal truffle lifestyle.</title>
        <authorList>
            <person name="Murat C."/>
            <person name="Payen T."/>
            <person name="Noel B."/>
            <person name="Kuo A."/>
            <person name="Morin E."/>
            <person name="Chen J."/>
            <person name="Kohler A."/>
            <person name="Krizsan K."/>
            <person name="Balestrini R."/>
            <person name="Da Silva C."/>
            <person name="Montanini B."/>
            <person name="Hainaut M."/>
            <person name="Levati E."/>
            <person name="Barry K.W."/>
            <person name="Belfiori B."/>
            <person name="Cichocki N."/>
            <person name="Clum A."/>
            <person name="Dockter R.B."/>
            <person name="Fauchery L."/>
            <person name="Guy J."/>
            <person name="Iotti M."/>
            <person name="Le Tacon F."/>
            <person name="Lindquist E.A."/>
            <person name="Lipzen A."/>
            <person name="Malagnac F."/>
            <person name="Mello A."/>
            <person name="Molinier V."/>
            <person name="Miyauchi S."/>
            <person name="Poulain J."/>
            <person name="Riccioni C."/>
            <person name="Rubini A."/>
            <person name="Sitrit Y."/>
            <person name="Splivallo R."/>
            <person name="Traeger S."/>
            <person name="Wang M."/>
            <person name="Zifcakova L."/>
            <person name="Wipf D."/>
            <person name="Zambonelli A."/>
            <person name="Paolocci F."/>
            <person name="Nowrousian M."/>
            <person name="Ottonello S."/>
            <person name="Baldrian P."/>
            <person name="Spatafora J.W."/>
            <person name="Henrissat B."/>
            <person name="Nagy L.G."/>
            <person name="Aury J.M."/>
            <person name="Wincker P."/>
            <person name="Grigoriev I.V."/>
            <person name="Bonfante P."/>
            <person name="Martin F.M."/>
        </authorList>
    </citation>
    <scope>NUCLEOTIDE SEQUENCE [LARGE SCALE GENOMIC DNA]</scope>
    <source>
        <strain evidence="1 2">RN42</strain>
    </source>
</reference>
<name>A0A3N4I8K3_ASCIM</name>
<evidence type="ECO:0000313" key="2">
    <source>
        <dbReference type="Proteomes" id="UP000275078"/>
    </source>
</evidence>
<dbReference type="Proteomes" id="UP000275078">
    <property type="component" value="Unassembled WGS sequence"/>
</dbReference>
<proteinExistence type="predicted"/>
<sequence>MVHLKKVTRINIYIQGDRENQKLLARDLSGPSKLPVVLRLLYTAMHHGEVKDRDELSHEYKLKDHLKSMIRVDLHTNLLSIFQDQYNERHDIINTLARIRARKNFEPAEIIARDGATVAIRPSGSRLRKKKVSHSTVARRLLRSTGKLREAEMEEQGKGERSIDLMT</sequence>
<dbReference type="AlphaFoldDB" id="A0A3N4I8K3"/>
<protein>
    <submittedName>
        <fullName evidence="1">Uncharacterized protein</fullName>
    </submittedName>
</protein>
<accession>A0A3N4I8K3</accession>
<gene>
    <name evidence="1" type="ORF">BJ508DRAFT_305551</name>
</gene>
<evidence type="ECO:0000313" key="1">
    <source>
        <dbReference type="EMBL" id="RPA82412.1"/>
    </source>
</evidence>
<organism evidence="1 2">
    <name type="scientific">Ascobolus immersus RN42</name>
    <dbReference type="NCBI Taxonomy" id="1160509"/>
    <lineage>
        <taxon>Eukaryota</taxon>
        <taxon>Fungi</taxon>
        <taxon>Dikarya</taxon>
        <taxon>Ascomycota</taxon>
        <taxon>Pezizomycotina</taxon>
        <taxon>Pezizomycetes</taxon>
        <taxon>Pezizales</taxon>
        <taxon>Ascobolaceae</taxon>
        <taxon>Ascobolus</taxon>
    </lineage>
</organism>
<dbReference type="EMBL" id="ML119671">
    <property type="protein sequence ID" value="RPA82412.1"/>
    <property type="molecule type" value="Genomic_DNA"/>
</dbReference>
<keyword evidence="2" id="KW-1185">Reference proteome</keyword>